<keyword evidence="3" id="KW-1185">Reference proteome</keyword>
<comment type="caution">
    <text evidence="2">The sequence shown here is derived from an EMBL/GenBank/DDBJ whole genome shotgun (WGS) entry which is preliminary data.</text>
</comment>
<dbReference type="Proteomes" id="UP001254608">
    <property type="component" value="Unassembled WGS sequence"/>
</dbReference>
<accession>A0ABU2WJM7</accession>
<dbReference type="InterPro" id="IPR032466">
    <property type="entry name" value="Metal_Hydrolase"/>
</dbReference>
<keyword evidence="1" id="KW-0732">Signal</keyword>
<feature type="signal peptide" evidence="1">
    <location>
        <begin position="1"/>
        <end position="28"/>
    </location>
</feature>
<evidence type="ECO:0000313" key="3">
    <source>
        <dbReference type="Proteomes" id="UP001254608"/>
    </source>
</evidence>
<gene>
    <name evidence="2" type="ORF">RM530_12000</name>
</gene>
<protein>
    <recommendedName>
        <fullName evidence="4">Peptidase M19</fullName>
    </recommendedName>
</protein>
<sequence>MKRHGCRTALLGAALLLGACGGSSEVGGGDTPQDPDPTPAPLTRYDMANGCYALQAVDSGEYALRDEEGGYIAAAGDVAAATPLFMKPTALGKYFLYSDNETMLAVRGAAALGETRMLVGSVADPCAEADWTVLERGDAQFTLYSELADRYLAVNEESGLFELATEPFDFAFAAARGCVPFPEIALDVQGQTFKGRGVDQPVLGFAEVHAHASATTFLGGGHYGQPFHKYGVTEALGDCSVQHGPNGILDLVGNLMGGESVNPLAAHDTQGWPTFVDWPNRNSLMHEGMYYRWIERAYMAGMRIMVNDLVENQVLCALQSVVDVANALDINVSDIVHNLTELVVPPRCNEMESSIEQIQYMHDLEDYIDAQSGGPGKGWFRIVESPQEARSIINEGKLAVVLGIEISHIFNCQVIKVGGLTPDINGCDKTEIDTQLDRLYNLGVRQMFPLHEFDNSLGGNGIFDGLILNVGNFVDTLGFWETYTCPDQPYFFDAGADMTTSLPIDSLNPLVDLLTNLTQGLVPLYPTGKQCNSRWFTDLGRYAMERLMDKKIIIEVDHMDLKMKTQLLDMAEEHSPAYPLVSTHGGHGGISMEQARRLLADGGLLYPAKGNGIKYNEQRELLRTVKSPDYLFAMGYGADMNGLAHQSPPRGSDAEPVQYPFTLFSGTGWGPQFDGLQPLVFEQSAVPEGGRYFDINSEGLAQYGMIADWVEAVRIEGGEQAITDLYNSAELYLQMWERTVNR</sequence>
<organism evidence="2 3">
    <name type="scientific">Banduia mediterranea</name>
    <dbReference type="NCBI Taxonomy" id="3075609"/>
    <lineage>
        <taxon>Bacteria</taxon>
        <taxon>Pseudomonadati</taxon>
        <taxon>Pseudomonadota</taxon>
        <taxon>Gammaproteobacteria</taxon>
        <taxon>Nevskiales</taxon>
        <taxon>Algiphilaceae</taxon>
        <taxon>Banduia</taxon>
    </lineage>
</organism>
<evidence type="ECO:0008006" key="4">
    <source>
        <dbReference type="Google" id="ProtNLM"/>
    </source>
</evidence>
<dbReference type="PROSITE" id="PS51257">
    <property type="entry name" value="PROKAR_LIPOPROTEIN"/>
    <property type="match status" value="1"/>
</dbReference>
<dbReference type="RefSeq" id="WP_311365472.1">
    <property type="nucleotide sequence ID" value="NZ_JAVRIC010000017.1"/>
</dbReference>
<evidence type="ECO:0000313" key="2">
    <source>
        <dbReference type="EMBL" id="MDT0498080.1"/>
    </source>
</evidence>
<dbReference type="Gene3D" id="3.20.20.140">
    <property type="entry name" value="Metal-dependent hydrolases"/>
    <property type="match status" value="1"/>
</dbReference>
<name>A0ABU2WJM7_9GAMM</name>
<reference evidence="2 3" key="1">
    <citation type="submission" date="2023-09" db="EMBL/GenBank/DDBJ databases">
        <authorList>
            <person name="Rey-Velasco X."/>
        </authorList>
    </citation>
    <scope>NUCLEOTIDE SEQUENCE [LARGE SCALE GENOMIC DNA]</scope>
    <source>
        <strain evidence="2 3">W345</strain>
    </source>
</reference>
<dbReference type="EMBL" id="JAVRIC010000017">
    <property type="protein sequence ID" value="MDT0498080.1"/>
    <property type="molecule type" value="Genomic_DNA"/>
</dbReference>
<proteinExistence type="predicted"/>
<dbReference type="SUPFAM" id="SSF51556">
    <property type="entry name" value="Metallo-dependent hydrolases"/>
    <property type="match status" value="1"/>
</dbReference>
<evidence type="ECO:0000256" key="1">
    <source>
        <dbReference type="SAM" id="SignalP"/>
    </source>
</evidence>
<feature type="chain" id="PRO_5047375877" description="Peptidase M19" evidence="1">
    <location>
        <begin position="29"/>
        <end position="742"/>
    </location>
</feature>